<feature type="transmembrane region" description="Helical" evidence="2">
    <location>
        <begin position="15"/>
        <end position="42"/>
    </location>
</feature>
<proteinExistence type="predicted"/>
<keyword evidence="2" id="KW-0472">Membrane</keyword>
<accession>A0AAN6RZ70</accession>
<feature type="transmembrane region" description="Helical" evidence="2">
    <location>
        <begin position="77"/>
        <end position="102"/>
    </location>
</feature>
<evidence type="ECO:0000256" key="1">
    <source>
        <dbReference type="SAM" id="MobiDB-lite"/>
    </source>
</evidence>
<keyword evidence="2" id="KW-0812">Transmembrane</keyword>
<protein>
    <submittedName>
        <fullName evidence="3">Uncharacterized protein</fullName>
    </submittedName>
</protein>
<name>A0AAN6RZ70_9PEZI</name>
<feature type="compositionally biased region" description="Polar residues" evidence="1">
    <location>
        <begin position="794"/>
        <end position="806"/>
    </location>
</feature>
<gene>
    <name evidence="3" type="ORF">QBC46DRAFT_273469</name>
</gene>
<sequence>NVNMTYLPSLTVGEVAGIISGSLSILSATFPLLVTLILVWIVSSRHLNAVTWSVAGRAFQETSLPLLLNSDGVQRKFVSWPVFVTTSVTTVAAFVLFVAHFLTPLPLSSVIQTDEQTSAVNFTYVPDTGFFGQGTNPRPIRPLSRVCWGNNTNCPGASSLLEILSSGVRGTTIAGPKDIQYRDFLYGPGNGSSNGGQQLTGYFRPIQPVMLESSMRIVEGLVVDAMNGGVGLRNHTVPVGLELGAIWQEDLLWVQPETVCEPTNFTLHFSFPTQNTSYLQDDGAFSNRDWSIPGPRWDIYNSSSLWNVSGPVPNLRQRAHLASWWNNYFTAQALGLSEGSRLSIGDVYSDNFSTYTAFISPFAISISNMDGSYFDASWPANLYRFARLFIDRLGIPISQMVPGVNESRAFQSHFTAYGRRCSGYDDSEPSSSSKPYIRCGNLYGVPVPEDSSTSQRFVYGSSYSQQVYACASSVKASIKTVEFKLNGTASLTNLTVSGIFDKTYSSPEREPLWGVERVDSATELTIQNIDVLWGLVDGDYANHSGIELRRGKELYLPATSQTNIFDFRDNLAAATAFTAAWNNVYLFASWIAGTSIAGLPSYSGESQYALFLKWLDLSSSPGGALQILNLIWTDLVASAIVGTKTGFESNGSIKALATGDHANGTRPVHIHRSAITYSNLLFAIPAFVAAAMWVTALVLAAVLLLSHTVTRRMISHYMNQTSLGRAILNAANPGLAVATAPTSKWLSEAGDIKVDIPHFPGKPSSPLPNIAPAQPEPNTRERVDYHGNMGYPSSIRTGNAYNSQQC</sequence>
<dbReference type="AlphaFoldDB" id="A0AAN6RZ70"/>
<organism evidence="3 4">
    <name type="scientific">Diplogelasinospora grovesii</name>
    <dbReference type="NCBI Taxonomy" id="303347"/>
    <lineage>
        <taxon>Eukaryota</taxon>
        <taxon>Fungi</taxon>
        <taxon>Dikarya</taxon>
        <taxon>Ascomycota</taxon>
        <taxon>Pezizomycotina</taxon>
        <taxon>Sordariomycetes</taxon>
        <taxon>Sordariomycetidae</taxon>
        <taxon>Sordariales</taxon>
        <taxon>Diplogelasinosporaceae</taxon>
        <taxon>Diplogelasinospora</taxon>
    </lineage>
</organism>
<keyword evidence="4" id="KW-1185">Reference proteome</keyword>
<feature type="non-terminal residue" evidence="3">
    <location>
        <position position="1"/>
    </location>
</feature>
<evidence type="ECO:0000313" key="3">
    <source>
        <dbReference type="EMBL" id="KAK3934610.1"/>
    </source>
</evidence>
<comment type="caution">
    <text evidence="3">The sequence shown here is derived from an EMBL/GenBank/DDBJ whole genome shotgun (WGS) entry which is preliminary data.</text>
</comment>
<evidence type="ECO:0000313" key="4">
    <source>
        <dbReference type="Proteomes" id="UP001303473"/>
    </source>
</evidence>
<feature type="transmembrane region" description="Helical" evidence="2">
    <location>
        <begin position="680"/>
        <end position="705"/>
    </location>
</feature>
<keyword evidence="2" id="KW-1133">Transmembrane helix</keyword>
<feature type="region of interest" description="Disordered" evidence="1">
    <location>
        <begin position="787"/>
        <end position="806"/>
    </location>
</feature>
<evidence type="ECO:0000256" key="2">
    <source>
        <dbReference type="SAM" id="Phobius"/>
    </source>
</evidence>
<reference evidence="4" key="1">
    <citation type="journal article" date="2023" name="Mol. Phylogenet. Evol.">
        <title>Genome-scale phylogeny and comparative genomics of the fungal order Sordariales.</title>
        <authorList>
            <person name="Hensen N."/>
            <person name="Bonometti L."/>
            <person name="Westerberg I."/>
            <person name="Brannstrom I.O."/>
            <person name="Guillou S."/>
            <person name="Cros-Aarteil S."/>
            <person name="Calhoun S."/>
            <person name="Haridas S."/>
            <person name="Kuo A."/>
            <person name="Mondo S."/>
            <person name="Pangilinan J."/>
            <person name="Riley R."/>
            <person name="LaButti K."/>
            <person name="Andreopoulos B."/>
            <person name="Lipzen A."/>
            <person name="Chen C."/>
            <person name="Yan M."/>
            <person name="Daum C."/>
            <person name="Ng V."/>
            <person name="Clum A."/>
            <person name="Steindorff A."/>
            <person name="Ohm R.A."/>
            <person name="Martin F."/>
            <person name="Silar P."/>
            <person name="Natvig D.O."/>
            <person name="Lalanne C."/>
            <person name="Gautier V."/>
            <person name="Ament-Velasquez S.L."/>
            <person name="Kruys A."/>
            <person name="Hutchinson M.I."/>
            <person name="Powell A.J."/>
            <person name="Barry K."/>
            <person name="Miller A.N."/>
            <person name="Grigoriev I.V."/>
            <person name="Debuchy R."/>
            <person name="Gladieux P."/>
            <person name="Hiltunen Thoren M."/>
            <person name="Johannesson H."/>
        </authorList>
    </citation>
    <scope>NUCLEOTIDE SEQUENCE [LARGE SCALE GENOMIC DNA]</scope>
    <source>
        <strain evidence="4">CBS 340.73</strain>
    </source>
</reference>
<dbReference type="Proteomes" id="UP001303473">
    <property type="component" value="Unassembled WGS sequence"/>
</dbReference>
<dbReference type="EMBL" id="MU853974">
    <property type="protein sequence ID" value="KAK3934610.1"/>
    <property type="molecule type" value="Genomic_DNA"/>
</dbReference>